<dbReference type="KEGG" id="afy:BW247_01025"/>
<organism evidence="10 11">
    <name type="scientific">Acidihalobacter ferrooxydans</name>
    <dbReference type="NCBI Taxonomy" id="1765967"/>
    <lineage>
        <taxon>Bacteria</taxon>
        <taxon>Pseudomonadati</taxon>
        <taxon>Pseudomonadota</taxon>
        <taxon>Gammaproteobacteria</taxon>
        <taxon>Chromatiales</taxon>
        <taxon>Ectothiorhodospiraceae</taxon>
        <taxon>Acidihalobacter</taxon>
    </lineage>
</organism>
<dbReference type="FunFam" id="1.10.10.10:FF:000005">
    <property type="entry name" value="Two-component system response regulator"/>
    <property type="match status" value="1"/>
</dbReference>
<dbReference type="Pfam" id="PF00486">
    <property type="entry name" value="Trans_reg_C"/>
    <property type="match status" value="1"/>
</dbReference>
<dbReference type="FunFam" id="3.40.50.2300:FF:000002">
    <property type="entry name" value="DNA-binding response regulator PhoP"/>
    <property type="match status" value="1"/>
</dbReference>
<dbReference type="SMART" id="SM00862">
    <property type="entry name" value="Trans_reg_C"/>
    <property type="match status" value="1"/>
</dbReference>
<dbReference type="InterPro" id="IPR001867">
    <property type="entry name" value="OmpR/PhoB-type_DNA-bd"/>
</dbReference>
<dbReference type="Gene3D" id="6.10.250.690">
    <property type="match status" value="1"/>
</dbReference>
<dbReference type="InterPro" id="IPR016032">
    <property type="entry name" value="Sig_transdc_resp-reg_C-effctor"/>
</dbReference>
<evidence type="ECO:0000256" key="4">
    <source>
        <dbReference type="ARBA" id="ARBA00023125"/>
    </source>
</evidence>
<dbReference type="RefSeq" id="WP_076835200.1">
    <property type="nucleotide sequence ID" value="NZ_CP019434.1"/>
</dbReference>
<keyword evidence="1 6" id="KW-0597">Phosphoprotein</keyword>
<evidence type="ECO:0000256" key="3">
    <source>
        <dbReference type="ARBA" id="ARBA00023015"/>
    </source>
</evidence>
<keyword evidence="3" id="KW-0805">Transcription regulation</keyword>
<dbReference type="GO" id="GO:0000156">
    <property type="term" value="F:phosphorelay response regulator activity"/>
    <property type="evidence" value="ECO:0007669"/>
    <property type="project" value="TreeGrafter"/>
</dbReference>
<evidence type="ECO:0000313" key="10">
    <source>
        <dbReference type="EMBL" id="APZ41853.1"/>
    </source>
</evidence>
<dbReference type="STRING" id="1765967.BW247_01025"/>
<evidence type="ECO:0000313" key="11">
    <source>
        <dbReference type="Proteomes" id="UP000243807"/>
    </source>
</evidence>
<evidence type="ECO:0000256" key="1">
    <source>
        <dbReference type="ARBA" id="ARBA00022553"/>
    </source>
</evidence>
<dbReference type="PANTHER" id="PTHR48111">
    <property type="entry name" value="REGULATOR OF RPOS"/>
    <property type="match status" value="1"/>
</dbReference>
<feature type="modified residue" description="4-aspartylphosphate" evidence="6">
    <location>
        <position position="51"/>
    </location>
</feature>
<keyword evidence="2" id="KW-0902">Two-component regulatory system</keyword>
<feature type="domain" description="Response regulatory" evidence="8">
    <location>
        <begin position="2"/>
        <end position="116"/>
    </location>
</feature>
<evidence type="ECO:0000256" key="6">
    <source>
        <dbReference type="PROSITE-ProRule" id="PRU00169"/>
    </source>
</evidence>
<evidence type="ECO:0000259" key="8">
    <source>
        <dbReference type="PROSITE" id="PS50110"/>
    </source>
</evidence>
<sequence>MRILIVEDDADLRTQMVGLLEAQHMVVDTAADGREGLYRATEYPLDLAIVDLGLPVVDGVEVVRGIRAAGKSLPVLVLTARGRWQDKVSGLEAGADDYLVKPVHPEELLARVRALLRRSGGWAQPKLVCGPIGLDQGAQQVTLDGAPVELTAYEYRVLEYLMLRAGEVVSKAALTEHIYAEDDERDSNVIEVFIRRLRRKLDPDEILQPIETLRGRGYRLNLERRVDAGEAPG</sequence>
<evidence type="ECO:0000259" key="9">
    <source>
        <dbReference type="PROSITE" id="PS51755"/>
    </source>
</evidence>
<evidence type="ECO:0000256" key="5">
    <source>
        <dbReference type="ARBA" id="ARBA00023163"/>
    </source>
</evidence>
<dbReference type="SMART" id="SM00448">
    <property type="entry name" value="REC"/>
    <property type="match status" value="1"/>
</dbReference>
<dbReference type="SUPFAM" id="SSF52172">
    <property type="entry name" value="CheY-like"/>
    <property type="match status" value="1"/>
</dbReference>
<dbReference type="PROSITE" id="PS50110">
    <property type="entry name" value="RESPONSE_REGULATORY"/>
    <property type="match status" value="1"/>
</dbReference>
<dbReference type="Pfam" id="PF00072">
    <property type="entry name" value="Response_reg"/>
    <property type="match status" value="1"/>
</dbReference>
<dbReference type="Proteomes" id="UP000243807">
    <property type="component" value="Chromosome"/>
</dbReference>
<dbReference type="InterPro" id="IPR039420">
    <property type="entry name" value="WalR-like"/>
</dbReference>
<protein>
    <submittedName>
        <fullName evidence="10">DNA-binding response regulator</fullName>
    </submittedName>
</protein>
<gene>
    <name evidence="10" type="ORF">BW247_01025</name>
</gene>
<keyword evidence="5" id="KW-0804">Transcription</keyword>
<feature type="DNA-binding region" description="OmpR/PhoB-type" evidence="7">
    <location>
        <begin position="124"/>
        <end position="222"/>
    </location>
</feature>
<dbReference type="GO" id="GO:0006355">
    <property type="term" value="P:regulation of DNA-templated transcription"/>
    <property type="evidence" value="ECO:0007669"/>
    <property type="project" value="InterPro"/>
</dbReference>
<dbReference type="Gene3D" id="3.40.50.2300">
    <property type="match status" value="1"/>
</dbReference>
<name>A0A1P8UDH3_9GAMM</name>
<dbReference type="InterPro" id="IPR001789">
    <property type="entry name" value="Sig_transdc_resp-reg_receiver"/>
</dbReference>
<dbReference type="SUPFAM" id="SSF46894">
    <property type="entry name" value="C-terminal effector domain of the bipartite response regulators"/>
    <property type="match status" value="1"/>
</dbReference>
<evidence type="ECO:0000256" key="2">
    <source>
        <dbReference type="ARBA" id="ARBA00023012"/>
    </source>
</evidence>
<accession>A0A1P8UDH3</accession>
<keyword evidence="4 7" id="KW-0238">DNA-binding</keyword>
<keyword evidence="11" id="KW-1185">Reference proteome</keyword>
<proteinExistence type="predicted"/>
<dbReference type="AlphaFoldDB" id="A0A1P8UDH3"/>
<dbReference type="PROSITE" id="PS51755">
    <property type="entry name" value="OMPR_PHOB"/>
    <property type="match status" value="1"/>
</dbReference>
<dbReference type="InterPro" id="IPR011006">
    <property type="entry name" value="CheY-like_superfamily"/>
</dbReference>
<dbReference type="OrthoDB" id="9802426at2"/>
<evidence type="ECO:0000256" key="7">
    <source>
        <dbReference type="PROSITE-ProRule" id="PRU01091"/>
    </source>
</evidence>
<dbReference type="GO" id="GO:0005829">
    <property type="term" value="C:cytosol"/>
    <property type="evidence" value="ECO:0007669"/>
    <property type="project" value="TreeGrafter"/>
</dbReference>
<dbReference type="EMBL" id="CP019434">
    <property type="protein sequence ID" value="APZ41853.1"/>
    <property type="molecule type" value="Genomic_DNA"/>
</dbReference>
<dbReference type="CDD" id="cd00383">
    <property type="entry name" value="trans_reg_C"/>
    <property type="match status" value="1"/>
</dbReference>
<dbReference type="GO" id="GO:0032993">
    <property type="term" value="C:protein-DNA complex"/>
    <property type="evidence" value="ECO:0007669"/>
    <property type="project" value="TreeGrafter"/>
</dbReference>
<dbReference type="InterPro" id="IPR036388">
    <property type="entry name" value="WH-like_DNA-bd_sf"/>
</dbReference>
<feature type="domain" description="OmpR/PhoB-type" evidence="9">
    <location>
        <begin position="124"/>
        <end position="222"/>
    </location>
</feature>
<dbReference type="PANTHER" id="PTHR48111:SF71">
    <property type="entry name" value="TRANSCRIPTIONAL REGULATORY PROTEIN PHOP"/>
    <property type="match status" value="1"/>
</dbReference>
<dbReference type="GO" id="GO:0000976">
    <property type="term" value="F:transcription cis-regulatory region binding"/>
    <property type="evidence" value="ECO:0007669"/>
    <property type="project" value="TreeGrafter"/>
</dbReference>
<dbReference type="Gene3D" id="1.10.10.10">
    <property type="entry name" value="Winged helix-like DNA-binding domain superfamily/Winged helix DNA-binding domain"/>
    <property type="match status" value="1"/>
</dbReference>
<reference evidence="10 11" key="1">
    <citation type="submission" date="2017-01" db="EMBL/GenBank/DDBJ databases">
        <title>Draft sequence of Acidihalobacter ferrooxidans strain DSM 14175 (strain V8).</title>
        <authorList>
            <person name="Khaleque H.N."/>
            <person name="Ramsay J.P."/>
            <person name="Murphy R.J.T."/>
            <person name="Kaksonen A.H."/>
            <person name="Boxall N.J."/>
            <person name="Watkin E.L.J."/>
        </authorList>
    </citation>
    <scope>NUCLEOTIDE SEQUENCE [LARGE SCALE GENOMIC DNA]</scope>
    <source>
        <strain evidence="10 11">V8</strain>
    </source>
</reference>